<organism evidence="8 9">
    <name type="scientific">Afipia felis</name>
    <name type="common">Cat scratch disease bacillus</name>
    <dbReference type="NCBI Taxonomy" id="1035"/>
    <lineage>
        <taxon>Bacteria</taxon>
        <taxon>Pseudomonadati</taxon>
        <taxon>Pseudomonadota</taxon>
        <taxon>Alphaproteobacteria</taxon>
        <taxon>Hyphomicrobiales</taxon>
        <taxon>Nitrobacteraceae</taxon>
        <taxon>Afipia</taxon>
    </lineage>
</organism>
<proteinExistence type="predicted"/>
<evidence type="ECO:0000313" key="8">
    <source>
        <dbReference type="EMBL" id="CEG08310.1"/>
    </source>
</evidence>
<feature type="transmembrane region" description="Helical" evidence="6">
    <location>
        <begin position="143"/>
        <end position="164"/>
    </location>
</feature>
<dbReference type="STRING" id="1035.BN961_01724"/>
<name>A0A090MLK2_AFIFE</name>
<evidence type="ECO:0000313" key="9">
    <source>
        <dbReference type="Proteomes" id="UP000035762"/>
    </source>
</evidence>
<dbReference type="InterPro" id="IPR017850">
    <property type="entry name" value="Alkaline_phosphatase_core_sf"/>
</dbReference>
<feature type="transmembrane region" description="Helical" evidence="6">
    <location>
        <begin position="20"/>
        <end position="39"/>
    </location>
</feature>
<evidence type="ECO:0000259" key="7">
    <source>
        <dbReference type="Pfam" id="PF00884"/>
    </source>
</evidence>
<comment type="caution">
    <text evidence="8">The sequence shown here is derived from an EMBL/GenBank/DDBJ whole genome shotgun (WGS) entry which is preliminary data.</text>
</comment>
<keyword evidence="4 6" id="KW-1133">Transmembrane helix</keyword>
<feature type="domain" description="Sulfatase N-terminal" evidence="7">
    <location>
        <begin position="208"/>
        <end position="493"/>
    </location>
</feature>
<keyword evidence="2" id="KW-1003">Cell membrane</keyword>
<feature type="transmembrane region" description="Helical" evidence="6">
    <location>
        <begin position="69"/>
        <end position="91"/>
    </location>
</feature>
<protein>
    <submittedName>
        <fullName evidence="8">Lipoteichoic acid synthase 2</fullName>
    </submittedName>
</protein>
<evidence type="ECO:0000256" key="2">
    <source>
        <dbReference type="ARBA" id="ARBA00022475"/>
    </source>
</evidence>
<dbReference type="PANTHER" id="PTHR47371:SF3">
    <property type="entry name" value="PHOSPHOGLYCEROL TRANSFERASE I"/>
    <property type="match status" value="1"/>
</dbReference>
<gene>
    <name evidence="8" type="primary">ltaS2</name>
    <name evidence="8" type="ORF">BN961_01724</name>
</gene>
<evidence type="ECO:0000256" key="4">
    <source>
        <dbReference type="ARBA" id="ARBA00022989"/>
    </source>
</evidence>
<dbReference type="AlphaFoldDB" id="A0A090MLK2"/>
<dbReference type="EMBL" id="CCAZ020000001">
    <property type="protein sequence ID" value="CEG08310.1"/>
    <property type="molecule type" value="Genomic_DNA"/>
</dbReference>
<dbReference type="Pfam" id="PF00884">
    <property type="entry name" value="Sulfatase"/>
    <property type="match status" value="1"/>
</dbReference>
<comment type="subcellular location">
    <subcellularLocation>
        <location evidence="1">Cell membrane</location>
        <topology evidence="1">Multi-pass membrane protein</topology>
    </subcellularLocation>
</comment>
<dbReference type="InterPro" id="IPR000917">
    <property type="entry name" value="Sulfatase_N"/>
</dbReference>
<evidence type="ECO:0000256" key="3">
    <source>
        <dbReference type="ARBA" id="ARBA00022692"/>
    </source>
</evidence>
<keyword evidence="3 6" id="KW-0812">Transmembrane</keyword>
<accession>A0A090MLK2</accession>
<keyword evidence="9" id="KW-1185">Reference proteome</keyword>
<reference evidence="8 9" key="1">
    <citation type="journal article" date="2014" name="Genome Announc.">
        <title>Genome Sequence of Afipia felis Strain 76713, Isolated in Hospital Water Using an Amoeba Co-Culture Procedure.</title>
        <authorList>
            <person name="Benamar S."/>
            <person name="La Scola B."/>
            <person name="Croce O."/>
        </authorList>
    </citation>
    <scope>NUCLEOTIDE SEQUENCE [LARGE SCALE GENOMIC DNA]</scope>
    <source>
        <strain evidence="8 9">76713</strain>
    </source>
</reference>
<feature type="transmembrane region" description="Helical" evidence="6">
    <location>
        <begin position="45"/>
        <end position="62"/>
    </location>
</feature>
<dbReference type="PANTHER" id="PTHR47371">
    <property type="entry name" value="LIPOTEICHOIC ACID SYNTHASE"/>
    <property type="match status" value="1"/>
</dbReference>
<dbReference type="InterPro" id="IPR050448">
    <property type="entry name" value="OpgB/LTA_synthase_biosynth"/>
</dbReference>
<sequence length="552" mass="61156">MCATSGSDSRANWRSHALRYRCVFIALVTAAIALIFTRGAESAPLWLHILLEATLLAVILSSSRMIWRLLFLLLSIALSLQSASVLLTGHLLSSLVIANIDGYQWLGTRTLTVLATVFVFSNLFNFALYFTSRASGFGSKTRIAAAILYAATIILQVTPLGSFAKSVAAADREYAFLPKRKLDPRATKFMKDSYWTDGDTRGLSLKGKNVIIIFTEGLSSRVIDTENNLGLDLTPNMDKLVARGTTFENYFNHTAATYRGLRGQLTSFYQYRDAFLPNPKFGMEQEMKLSDVDEAFGGRLVSLPHILGTSGYSTYFLTSAPTDSTLNRMLSDMGFDKVFGVEDFYEPSAMMSDLQTFDALRTLTARFQSAGKPFFLGVYPSGTHLGMTNYDVEYRTGSNQLYNQFYNYDQQLGKFIDWLSVSPAAKDTVIVLTADHATYPSPAYKKSFRTDIDLFVDRIPLIIYGEGVKSQKLDARNGNSLSLTPTLLHLLGIRKGVNFFVGCSLFSTSCESPYSHISAIGEDIIDTSSGTPRVISNHHITHDIHMMYDIGG</sequence>
<dbReference type="Proteomes" id="UP000035762">
    <property type="component" value="Unassembled WGS sequence"/>
</dbReference>
<dbReference type="SUPFAM" id="SSF53649">
    <property type="entry name" value="Alkaline phosphatase-like"/>
    <property type="match status" value="1"/>
</dbReference>
<evidence type="ECO:0000256" key="1">
    <source>
        <dbReference type="ARBA" id="ARBA00004651"/>
    </source>
</evidence>
<dbReference type="CDD" id="cd16015">
    <property type="entry name" value="LTA_synthase"/>
    <property type="match status" value="1"/>
</dbReference>
<evidence type="ECO:0000256" key="5">
    <source>
        <dbReference type="ARBA" id="ARBA00023136"/>
    </source>
</evidence>
<feature type="transmembrane region" description="Helical" evidence="6">
    <location>
        <begin position="111"/>
        <end position="131"/>
    </location>
</feature>
<dbReference type="Gene3D" id="3.40.720.10">
    <property type="entry name" value="Alkaline Phosphatase, subunit A"/>
    <property type="match status" value="1"/>
</dbReference>
<dbReference type="GO" id="GO:0005886">
    <property type="term" value="C:plasma membrane"/>
    <property type="evidence" value="ECO:0007669"/>
    <property type="project" value="UniProtKB-SubCell"/>
</dbReference>
<evidence type="ECO:0000256" key="6">
    <source>
        <dbReference type="SAM" id="Phobius"/>
    </source>
</evidence>
<keyword evidence="5 6" id="KW-0472">Membrane</keyword>